<evidence type="ECO:0000313" key="2">
    <source>
        <dbReference type="EMBL" id="CAI0544372.1"/>
    </source>
</evidence>
<dbReference type="Proteomes" id="UP001154282">
    <property type="component" value="Unassembled WGS sequence"/>
</dbReference>
<evidence type="ECO:0000313" key="3">
    <source>
        <dbReference type="Proteomes" id="UP001154282"/>
    </source>
</evidence>
<dbReference type="AlphaFoldDB" id="A0AAV0QJD6"/>
<protein>
    <submittedName>
        <fullName evidence="2">Uncharacterized protein</fullName>
    </submittedName>
</protein>
<reference evidence="2" key="1">
    <citation type="submission" date="2022-08" db="EMBL/GenBank/DDBJ databases">
        <authorList>
            <person name="Gutierrez-Valencia J."/>
        </authorList>
    </citation>
    <scope>NUCLEOTIDE SEQUENCE</scope>
</reference>
<organism evidence="2 3">
    <name type="scientific">Linum tenue</name>
    <dbReference type="NCBI Taxonomy" id="586396"/>
    <lineage>
        <taxon>Eukaryota</taxon>
        <taxon>Viridiplantae</taxon>
        <taxon>Streptophyta</taxon>
        <taxon>Embryophyta</taxon>
        <taxon>Tracheophyta</taxon>
        <taxon>Spermatophyta</taxon>
        <taxon>Magnoliopsida</taxon>
        <taxon>eudicotyledons</taxon>
        <taxon>Gunneridae</taxon>
        <taxon>Pentapetalae</taxon>
        <taxon>rosids</taxon>
        <taxon>fabids</taxon>
        <taxon>Malpighiales</taxon>
        <taxon>Linaceae</taxon>
        <taxon>Linum</taxon>
    </lineage>
</organism>
<evidence type="ECO:0000256" key="1">
    <source>
        <dbReference type="SAM" id="MobiDB-lite"/>
    </source>
</evidence>
<feature type="region of interest" description="Disordered" evidence="1">
    <location>
        <begin position="1"/>
        <end position="21"/>
    </location>
</feature>
<dbReference type="EMBL" id="CAMGYJ010000009">
    <property type="protein sequence ID" value="CAI0544372.1"/>
    <property type="molecule type" value="Genomic_DNA"/>
</dbReference>
<proteinExistence type="predicted"/>
<keyword evidence="3" id="KW-1185">Reference proteome</keyword>
<accession>A0AAV0QJD6</accession>
<name>A0AAV0QJD6_9ROSI</name>
<sequence>MENDGANAAGQAQPQAQPQAVDANAALVRTLNPTMKRSININVLTSAAFASTALSQSSFSRSTRSRAVEPDGGVVGSGVALQAGIMAFRSCAMRFISRSFSGGGKVLGEEEKSVENVYIKGLRPEETA</sequence>
<comment type="caution">
    <text evidence="2">The sequence shown here is derived from an EMBL/GenBank/DDBJ whole genome shotgun (WGS) entry which is preliminary data.</text>
</comment>
<gene>
    <name evidence="2" type="ORF">LITE_LOCUS43163</name>
</gene>